<dbReference type="Gene3D" id="3.40.50.620">
    <property type="entry name" value="HUPs"/>
    <property type="match status" value="2"/>
</dbReference>
<keyword evidence="4" id="KW-1185">Reference proteome</keyword>
<dbReference type="PANTHER" id="PTHR31964">
    <property type="entry name" value="ADENINE NUCLEOTIDE ALPHA HYDROLASES-LIKE SUPERFAMILY PROTEIN"/>
    <property type="match status" value="1"/>
</dbReference>
<dbReference type="Pfam" id="PF00582">
    <property type="entry name" value="Usp"/>
    <property type="match status" value="2"/>
</dbReference>
<dbReference type="PRINTS" id="PR01438">
    <property type="entry name" value="UNVRSLSTRESS"/>
</dbReference>
<dbReference type="PANTHER" id="PTHR31964:SF113">
    <property type="entry name" value="USPA DOMAIN-CONTAINING PROTEIN"/>
    <property type="match status" value="1"/>
</dbReference>
<dbReference type="InterPro" id="IPR014729">
    <property type="entry name" value="Rossmann-like_a/b/a_fold"/>
</dbReference>
<dbReference type="InterPro" id="IPR006015">
    <property type="entry name" value="Universal_stress_UspA"/>
</dbReference>
<sequence>MGTAHDVAGHVVVGVDGSETSVRAVDWAADQARLEKRPLTLLHAATLGTLAGLDVDTRTISAAMQADGRAVLHRAHERAAEHGVGSVHSDLVLDDPRTVLLDASRHAHLLVVGSRGRGPVSSLLLGSVSVALTQHARCPVVVCRPGAPPESGRGVLVATDGLRHSEPAVEWGARLAESRGWPLVLVRTVFDGRPPSRVPPDSGEHDEAWTHLRAVERQVCHLHPSLDLSLRVERGLSDEAIIRAATGMDVVVLGPHARRSIAGILDLDVTKSLVERAPCLVAVVPPRD</sequence>
<dbReference type="CDD" id="cd00293">
    <property type="entry name" value="USP-like"/>
    <property type="match status" value="1"/>
</dbReference>
<reference evidence="3" key="1">
    <citation type="submission" date="2022-08" db="EMBL/GenBank/DDBJ databases">
        <title>Genome sequencing of Nocardioides sp. STR2.</title>
        <authorList>
            <person name="So Y."/>
        </authorList>
    </citation>
    <scope>NUCLEOTIDE SEQUENCE</scope>
    <source>
        <strain evidence="3">STR2</strain>
    </source>
</reference>
<accession>A0ABT4CBL2</accession>
<feature type="domain" description="UspA" evidence="2">
    <location>
        <begin position="10"/>
        <end position="144"/>
    </location>
</feature>
<dbReference type="RefSeq" id="WP_268111201.1">
    <property type="nucleotide sequence ID" value="NZ_JAPPUX010000002.1"/>
</dbReference>
<evidence type="ECO:0000259" key="2">
    <source>
        <dbReference type="Pfam" id="PF00582"/>
    </source>
</evidence>
<organism evidence="3 4">
    <name type="scientific">Nocardioides pini</name>
    <dbReference type="NCBI Taxonomy" id="2975053"/>
    <lineage>
        <taxon>Bacteria</taxon>
        <taxon>Bacillati</taxon>
        <taxon>Actinomycetota</taxon>
        <taxon>Actinomycetes</taxon>
        <taxon>Propionibacteriales</taxon>
        <taxon>Nocardioidaceae</taxon>
        <taxon>Nocardioides</taxon>
    </lineage>
</organism>
<dbReference type="EMBL" id="JAPPUX010000002">
    <property type="protein sequence ID" value="MCY4726350.1"/>
    <property type="molecule type" value="Genomic_DNA"/>
</dbReference>
<gene>
    <name evidence="3" type="ORF">NYO98_08670</name>
</gene>
<evidence type="ECO:0000313" key="4">
    <source>
        <dbReference type="Proteomes" id="UP001074726"/>
    </source>
</evidence>
<comment type="caution">
    <text evidence="3">The sequence shown here is derived from an EMBL/GenBank/DDBJ whole genome shotgun (WGS) entry which is preliminary data.</text>
</comment>
<evidence type="ECO:0000313" key="3">
    <source>
        <dbReference type="EMBL" id="MCY4726350.1"/>
    </source>
</evidence>
<name>A0ABT4CBL2_9ACTN</name>
<proteinExistence type="inferred from homology"/>
<dbReference type="SUPFAM" id="SSF52402">
    <property type="entry name" value="Adenine nucleotide alpha hydrolases-like"/>
    <property type="match status" value="2"/>
</dbReference>
<dbReference type="Proteomes" id="UP001074726">
    <property type="component" value="Unassembled WGS sequence"/>
</dbReference>
<evidence type="ECO:0000256" key="1">
    <source>
        <dbReference type="ARBA" id="ARBA00008791"/>
    </source>
</evidence>
<protein>
    <submittedName>
        <fullName evidence="3">Universal stress protein</fullName>
    </submittedName>
</protein>
<dbReference type="InterPro" id="IPR006016">
    <property type="entry name" value="UspA"/>
</dbReference>
<feature type="domain" description="UspA" evidence="2">
    <location>
        <begin position="155"/>
        <end position="285"/>
    </location>
</feature>
<comment type="similarity">
    <text evidence="1">Belongs to the universal stress protein A family.</text>
</comment>